<dbReference type="NCBIfam" id="TIGR04057">
    <property type="entry name" value="SusC_RagA_signa"/>
    <property type="match status" value="1"/>
</dbReference>
<evidence type="ECO:0000256" key="3">
    <source>
        <dbReference type="ARBA" id="ARBA00022452"/>
    </source>
</evidence>
<organism evidence="10 11">
    <name type="scientific">Rhodothermus profundi</name>
    <dbReference type="NCBI Taxonomy" id="633813"/>
    <lineage>
        <taxon>Bacteria</taxon>
        <taxon>Pseudomonadati</taxon>
        <taxon>Rhodothermota</taxon>
        <taxon>Rhodothermia</taxon>
        <taxon>Rhodothermales</taxon>
        <taxon>Rhodothermaceae</taxon>
        <taxon>Rhodothermus</taxon>
    </lineage>
</organism>
<keyword evidence="2 7" id="KW-0813">Transport</keyword>
<keyword evidence="6 7" id="KW-0998">Cell outer membrane</keyword>
<dbReference type="InterPro" id="IPR039426">
    <property type="entry name" value="TonB-dep_rcpt-like"/>
</dbReference>
<proteinExistence type="inferred from homology"/>
<dbReference type="AlphaFoldDB" id="A0A1M6R887"/>
<dbReference type="PANTHER" id="PTHR30069:SF28">
    <property type="entry name" value="TONB-DEPENDENT RECEPTOR YNCD-RELATED"/>
    <property type="match status" value="1"/>
</dbReference>
<dbReference type="NCBIfam" id="TIGR04056">
    <property type="entry name" value="OMP_RagA_SusC"/>
    <property type="match status" value="1"/>
</dbReference>
<keyword evidence="4 7" id="KW-0812">Transmembrane</keyword>
<dbReference type="GO" id="GO:0009279">
    <property type="term" value="C:cell outer membrane"/>
    <property type="evidence" value="ECO:0007669"/>
    <property type="project" value="UniProtKB-SubCell"/>
</dbReference>
<dbReference type="Gene3D" id="2.60.40.1120">
    <property type="entry name" value="Carboxypeptidase-like, regulatory domain"/>
    <property type="match status" value="1"/>
</dbReference>
<dbReference type="InterPro" id="IPR023997">
    <property type="entry name" value="TonB-dep_OMP_SusC/RagA_CS"/>
</dbReference>
<dbReference type="Gene3D" id="2.40.170.20">
    <property type="entry name" value="TonB-dependent receptor, beta-barrel domain"/>
    <property type="match status" value="1"/>
</dbReference>
<evidence type="ECO:0000313" key="11">
    <source>
        <dbReference type="Proteomes" id="UP000185812"/>
    </source>
</evidence>
<dbReference type="EMBL" id="FRAU01000002">
    <property type="protein sequence ID" value="SHK28538.1"/>
    <property type="molecule type" value="Genomic_DNA"/>
</dbReference>
<keyword evidence="5 7" id="KW-0472">Membrane</keyword>
<dbReference type="STRING" id="633813.SAMN04488087_0739"/>
<evidence type="ECO:0000256" key="1">
    <source>
        <dbReference type="ARBA" id="ARBA00004571"/>
    </source>
</evidence>
<gene>
    <name evidence="10" type="ORF">SAMN04488087_0739</name>
</gene>
<dbReference type="GO" id="GO:0044718">
    <property type="term" value="P:siderophore transmembrane transport"/>
    <property type="evidence" value="ECO:0007669"/>
    <property type="project" value="TreeGrafter"/>
</dbReference>
<evidence type="ECO:0000256" key="6">
    <source>
        <dbReference type="ARBA" id="ARBA00023237"/>
    </source>
</evidence>
<name>A0A1M6R887_9BACT</name>
<feature type="chain" id="PRO_5012951917" evidence="8">
    <location>
        <begin position="28"/>
        <end position="1038"/>
    </location>
</feature>
<dbReference type="OrthoDB" id="9768177at2"/>
<keyword evidence="3 7" id="KW-1134">Transmembrane beta strand</keyword>
<keyword evidence="8" id="KW-0732">Signal</keyword>
<dbReference type="Pfam" id="PF07715">
    <property type="entry name" value="Plug"/>
    <property type="match status" value="1"/>
</dbReference>
<dbReference type="InterPro" id="IPR036942">
    <property type="entry name" value="Beta-barrel_TonB_sf"/>
</dbReference>
<dbReference type="PROSITE" id="PS52016">
    <property type="entry name" value="TONB_DEPENDENT_REC_3"/>
    <property type="match status" value="1"/>
</dbReference>
<dbReference type="SUPFAM" id="SSF56935">
    <property type="entry name" value="Porins"/>
    <property type="match status" value="1"/>
</dbReference>
<dbReference type="InterPro" id="IPR008969">
    <property type="entry name" value="CarboxyPept-like_regulatory"/>
</dbReference>
<protein>
    <submittedName>
        <fullName evidence="10">TonB-linked outer membrane protein, SusC/RagA family</fullName>
    </submittedName>
</protein>
<dbReference type="Proteomes" id="UP000185812">
    <property type="component" value="Unassembled WGS sequence"/>
</dbReference>
<accession>A0A1M6R887</accession>
<evidence type="ECO:0000256" key="8">
    <source>
        <dbReference type="SAM" id="SignalP"/>
    </source>
</evidence>
<evidence type="ECO:0000259" key="9">
    <source>
        <dbReference type="Pfam" id="PF07715"/>
    </source>
</evidence>
<dbReference type="SUPFAM" id="SSF49464">
    <property type="entry name" value="Carboxypeptidase regulatory domain-like"/>
    <property type="match status" value="1"/>
</dbReference>
<sequence length="1038" mass="113671">MKNHYHGFRRRLLLLSVLLLSASAAHAQFEVRGVVRSADDNSPLPGVNILEVGTMNGTTTDADGNFVLVVGSPQATLRFSFVGYETVDIPLNGRSYLEVLLQPTVAQLGEVVVTALGIEREARAVGYAVSQVNAQDLVVGTETNFGNLLQGKVAGLQISPTAGGPGSSTRIVIRGVSSLTGDNQPLIVVDGVPIDNSTIGSAGMWGGFDGGDGISSLNPEDIESISVLKGAAAAALYGTRARNGVILINTRSGKGRRGLNVEFSSTFTAEEALVGFADYQNVYGQGQRGQKPATQEEALQTGLSSWGAKLDGSPVIQFDGVARPYKAVNRRLEDFYRTGLSARNTLTLYGGSENASVYFSVTQFNAQSIVPGSGLQRTSLTLRGTATFGRLTADVKANYINELADDRTNLSDRPGNPNFSIAFLPPNVDPRTLKPGYTDEGRELQLVSDVYTTNPWWVVNRFQADDDKDRLIGTIDLQFRLTDWLTLQGRTGLDWYTLRRRTVTPWGTAYRPDGDMSENEWRVLESNTDLLLKAQYPLTPSLSVNAYAGGSVRWRQVEQVGVYGARFKLPGLVTIANTKDLAPRYDFEEKQINSLYAAAEFSYKDYLFLNLTARNDWSSTLPPDRNGYFYPSVSASFVFSDVLPVPAWLSFGKLRAAWAQVGSDTDPYMLNLTYRIADATHQGQPLGFIAQNSIPLSNLKPTTTTETELGINLEFLDRRLGLDLTWYRRKTTDQILSTTISEASGFGERVINAGALQNQGIELLITGSPIRTPQLFWNVSFNYARNLSKVLSLAGDQTVLVLDQSRLQTAWITAEVGKPYGTIWGYRYLRDDQGRIVHDDSGLPMRDPERVVLGRGTPDWTAALSSEVGYKNLTVSILLDAKWGGQLFSGTNAYAYIYGLHKNTLKGRAECDAAGYPVTGCMVGKGVNQSGQPNNVKVLPEAYYGRIGSQIAEEFVYDANFIKLRELRVAYRLPDRWLVRTPMRAVTIALVGRNLAYLYNTVPNVDPESSYNNGNAQGLELAGVPQTRSLGLSINVRF</sequence>
<reference evidence="11" key="1">
    <citation type="submission" date="2016-11" db="EMBL/GenBank/DDBJ databases">
        <authorList>
            <person name="Varghese N."/>
            <person name="Submissions S."/>
        </authorList>
    </citation>
    <scope>NUCLEOTIDE SEQUENCE [LARGE SCALE GENOMIC DNA]</scope>
    <source>
        <strain evidence="11">DSM 22212</strain>
    </source>
</reference>
<keyword evidence="11" id="KW-1185">Reference proteome</keyword>
<comment type="subcellular location">
    <subcellularLocation>
        <location evidence="1 7">Cell outer membrane</location>
        <topology evidence="1 7">Multi-pass membrane protein</topology>
    </subcellularLocation>
</comment>
<dbReference type="Gene3D" id="2.170.130.10">
    <property type="entry name" value="TonB-dependent receptor, plug domain"/>
    <property type="match status" value="1"/>
</dbReference>
<comment type="similarity">
    <text evidence="7">Belongs to the TonB-dependent receptor family.</text>
</comment>
<evidence type="ECO:0000256" key="7">
    <source>
        <dbReference type="PROSITE-ProRule" id="PRU01360"/>
    </source>
</evidence>
<dbReference type="GO" id="GO:0015344">
    <property type="term" value="F:siderophore uptake transmembrane transporter activity"/>
    <property type="evidence" value="ECO:0007669"/>
    <property type="project" value="TreeGrafter"/>
</dbReference>
<evidence type="ECO:0000256" key="2">
    <source>
        <dbReference type="ARBA" id="ARBA00022448"/>
    </source>
</evidence>
<dbReference type="RefSeq" id="WP_072714627.1">
    <property type="nucleotide sequence ID" value="NZ_FRAU01000002.1"/>
</dbReference>
<dbReference type="InterPro" id="IPR012910">
    <property type="entry name" value="Plug_dom"/>
</dbReference>
<feature type="domain" description="TonB-dependent receptor plug" evidence="9">
    <location>
        <begin position="123"/>
        <end position="245"/>
    </location>
</feature>
<dbReference type="PANTHER" id="PTHR30069">
    <property type="entry name" value="TONB-DEPENDENT OUTER MEMBRANE RECEPTOR"/>
    <property type="match status" value="1"/>
</dbReference>
<dbReference type="InterPro" id="IPR023996">
    <property type="entry name" value="TonB-dep_OMP_SusC/RagA"/>
</dbReference>
<evidence type="ECO:0000256" key="5">
    <source>
        <dbReference type="ARBA" id="ARBA00023136"/>
    </source>
</evidence>
<dbReference type="Pfam" id="PF13715">
    <property type="entry name" value="CarbopepD_reg_2"/>
    <property type="match status" value="1"/>
</dbReference>
<dbReference type="InterPro" id="IPR037066">
    <property type="entry name" value="Plug_dom_sf"/>
</dbReference>
<evidence type="ECO:0000313" key="10">
    <source>
        <dbReference type="EMBL" id="SHK28538.1"/>
    </source>
</evidence>
<evidence type="ECO:0000256" key="4">
    <source>
        <dbReference type="ARBA" id="ARBA00022692"/>
    </source>
</evidence>
<feature type="signal peptide" evidence="8">
    <location>
        <begin position="1"/>
        <end position="27"/>
    </location>
</feature>